<dbReference type="Pfam" id="PF00226">
    <property type="entry name" value="DnaJ"/>
    <property type="match status" value="1"/>
</dbReference>
<feature type="compositionally biased region" description="Low complexity" evidence="4">
    <location>
        <begin position="116"/>
        <end position="131"/>
    </location>
</feature>
<feature type="domain" description="J" evidence="5">
    <location>
        <begin position="572"/>
        <end position="637"/>
    </location>
</feature>
<evidence type="ECO:0000256" key="1">
    <source>
        <dbReference type="ARBA" id="ARBA00022737"/>
    </source>
</evidence>
<dbReference type="SUPFAM" id="SSF46565">
    <property type="entry name" value="Chaperone J-domain"/>
    <property type="match status" value="1"/>
</dbReference>
<dbReference type="InterPro" id="IPR018253">
    <property type="entry name" value="DnaJ_domain_CS"/>
</dbReference>
<dbReference type="PROSITE" id="PS00636">
    <property type="entry name" value="DNAJ_1"/>
    <property type="match status" value="1"/>
</dbReference>
<feature type="compositionally biased region" description="Basic and acidic residues" evidence="4">
    <location>
        <begin position="51"/>
        <end position="76"/>
    </location>
</feature>
<gene>
    <name evidence="6" type="ORF">LTR91_017290</name>
</gene>
<dbReference type="Pfam" id="PF14559">
    <property type="entry name" value="TPR_19"/>
    <property type="match status" value="1"/>
</dbReference>
<proteinExistence type="predicted"/>
<evidence type="ECO:0000256" key="3">
    <source>
        <dbReference type="PROSITE-ProRule" id="PRU00339"/>
    </source>
</evidence>
<protein>
    <recommendedName>
        <fullName evidence="5">J domain-containing protein</fullName>
    </recommendedName>
</protein>
<dbReference type="Pfam" id="PF00515">
    <property type="entry name" value="TPR_1"/>
    <property type="match status" value="1"/>
</dbReference>
<keyword evidence="2 3" id="KW-0802">TPR repeat</keyword>
<dbReference type="PANTHER" id="PTHR44200">
    <property type="entry name" value="DNAJ HOMOLOG SUBFAMILY C MEMBER 7"/>
    <property type="match status" value="1"/>
</dbReference>
<keyword evidence="7" id="KW-1185">Reference proteome</keyword>
<dbReference type="Pfam" id="PF07719">
    <property type="entry name" value="TPR_2"/>
    <property type="match status" value="1"/>
</dbReference>
<keyword evidence="1" id="KW-0677">Repeat</keyword>
<dbReference type="PROSITE" id="PS50076">
    <property type="entry name" value="DNAJ_2"/>
    <property type="match status" value="1"/>
</dbReference>
<evidence type="ECO:0000259" key="5">
    <source>
        <dbReference type="PROSITE" id="PS50076"/>
    </source>
</evidence>
<dbReference type="SMART" id="SM00028">
    <property type="entry name" value="TPR"/>
    <property type="match status" value="6"/>
</dbReference>
<evidence type="ECO:0000313" key="7">
    <source>
        <dbReference type="Proteomes" id="UP001175353"/>
    </source>
</evidence>
<dbReference type="CDD" id="cd06257">
    <property type="entry name" value="DnaJ"/>
    <property type="match status" value="1"/>
</dbReference>
<accession>A0AAN6QJR0</accession>
<feature type="compositionally biased region" description="Low complexity" evidence="4">
    <location>
        <begin position="190"/>
        <end position="206"/>
    </location>
</feature>
<feature type="compositionally biased region" description="Polar residues" evidence="4">
    <location>
        <begin position="1"/>
        <end position="37"/>
    </location>
</feature>
<dbReference type="InterPro" id="IPR052758">
    <property type="entry name" value="SRC_co-chaperone"/>
</dbReference>
<dbReference type="EMBL" id="JAUJLE010000222">
    <property type="protein sequence ID" value="KAK0967070.1"/>
    <property type="molecule type" value="Genomic_DNA"/>
</dbReference>
<dbReference type="PANTHER" id="PTHR44200:SF1">
    <property type="entry name" value="DNAJ HOMOLOG SUBFAMILY C MEMBER 7"/>
    <property type="match status" value="1"/>
</dbReference>
<feature type="region of interest" description="Disordered" evidence="4">
    <location>
        <begin position="1"/>
        <end position="206"/>
    </location>
</feature>
<sequence length="704" mass="76847">MPSLFSRKSSTTPTNKSQQPRPQSEATSPLQSPSEVSSPEKKATGKNKGYFGKERGEKEREKEREKESLKEKDRRIKSPRTSSNSKSFSRSTTSRRRPSDSEHPLNFHPDDPRRWSALSATMSSSSSPSHESGGGVSLGLEMMETSPAPETPGAFPMSGTNGMNGGHDREAEGDGEGEEQQPVPPPHMTPASPVAAQQPAKPAVDAEACKAQGNKFYKAQQYDKAVEEYTKGLCATSSQEPIEADLQSSTYLSNRAAAYMAANRWAQALEDCKLADELEPGNSKILHRLTKVYTALGRPQEAIDVFDRIQPPATAKDRKAAQDMQTHIEQAQESLRTGTSGSMVLHALDQAEKGLAVTVSPPRKWRLMRGEAYLKMSNPNSLGSAQNIAMDLLRNNNQDPEALVLRGRALYGLGENDKAIQHFRQALQCDPDFKDAVKYLRMVQKLDRMKEEGNGHFKYGRYQQAVDVYTAALDVDPVNKGTNAKILNNRAMCHAKLKHWALAREDCDRALALDPSYTKARKTRAKALGESGNWEEAVREYKNIAETSPEEPGIAKEVRNAEMELKKSKRKDYYKILGIGKEATEQEVKRAYRKLAVVHHPDKNPGDPDAEERFKDIQEAHETLIDAGKRERYDSGVDLVDPAEQFGGGGFGGMGGMGGMGGGGMGGGMQIDPEVLAQLFGQAGGRGGGGGFSFGGGGSRSPFG</sequence>
<evidence type="ECO:0000313" key="6">
    <source>
        <dbReference type="EMBL" id="KAK0967070.1"/>
    </source>
</evidence>
<comment type="caution">
    <text evidence="6">The sequence shown here is derived from an EMBL/GenBank/DDBJ whole genome shotgun (WGS) entry which is preliminary data.</text>
</comment>
<dbReference type="PROSITE" id="PS50293">
    <property type="entry name" value="TPR_REGION"/>
    <property type="match status" value="1"/>
</dbReference>
<dbReference type="Gene3D" id="1.10.287.110">
    <property type="entry name" value="DnaJ domain"/>
    <property type="match status" value="1"/>
</dbReference>
<name>A0AAN6QJR0_9PEZI</name>
<dbReference type="InterPro" id="IPR019734">
    <property type="entry name" value="TPR_rpt"/>
</dbReference>
<feature type="repeat" description="TPR" evidence="3">
    <location>
        <begin position="400"/>
        <end position="433"/>
    </location>
</feature>
<dbReference type="InterPro" id="IPR013105">
    <property type="entry name" value="TPR_2"/>
</dbReference>
<dbReference type="InterPro" id="IPR001623">
    <property type="entry name" value="DnaJ_domain"/>
</dbReference>
<dbReference type="SUPFAM" id="SSF48452">
    <property type="entry name" value="TPR-like"/>
    <property type="match status" value="2"/>
</dbReference>
<evidence type="ECO:0000256" key="2">
    <source>
        <dbReference type="ARBA" id="ARBA00022803"/>
    </source>
</evidence>
<dbReference type="InterPro" id="IPR036869">
    <property type="entry name" value="J_dom_sf"/>
</dbReference>
<dbReference type="Proteomes" id="UP001175353">
    <property type="component" value="Unassembled WGS sequence"/>
</dbReference>
<dbReference type="Gene3D" id="1.25.40.10">
    <property type="entry name" value="Tetratricopeptide repeat domain"/>
    <property type="match status" value="1"/>
</dbReference>
<dbReference type="PRINTS" id="PR00625">
    <property type="entry name" value="JDOMAIN"/>
</dbReference>
<dbReference type="AlphaFoldDB" id="A0AAN6QJR0"/>
<feature type="compositionally biased region" description="Low complexity" evidence="4">
    <location>
        <begin position="79"/>
        <end position="92"/>
    </location>
</feature>
<feature type="compositionally biased region" description="Basic and acidic residues" evidence="4">
    <location>
        <begin position="97"/>
        <end position="114"/>
    </location>
</feature>
<dbReference type="InterPro" id="IPR011990">
    <property type="entry name" value="TPR-like_helical_dom_sf"/>
</dbReference>
<dbReference type="SMART" id="SM00271">
    <property type="entry name" value="DnaJ"/>
    <property type="match status" value="1"/>
</dbReference>
<organism evidence="6 7">
    <name type="scientific">Friedmanniomyces endolithicus</name>
    <dbReference type="NCBI Taxonomy" id="329885"/>
    <lineage>
        <taxon>Eukaryota</taxon>
        <taxon>Fungi</taxon>
        <taxon>Dikarya</taxon>
        <taxon>Ascomycota</taxon>
        <taxon>Pezizomycotina</taxon>
        <taxon>Dothideomycetes</taxon>
        <taxon>Dothideomycetidae</taxon>
        <taxon>Mycosphaerellales</taxon>
        <taxon>Teratosphaeriaceae</taxon>
        <taxon>Friedmanniomyces</taxon>
    </lineage>
</organism>
<reference evidence="6" key="1">
    <citation type="submission" date="2023-06" db="EMBL/GenBank/DDBJ databases">
        <title>Black Yeasts Isolated from many extreme environments.</title>
        <authorList>
            <person name="Coleine C."/>
            <person name="Stajich J.E."/>
            <person name="Selbmann L."/>
        </authorList>
    </citation>
    <scope>NUCLEOTIDE SEQUENCE</scope>
    <source>
        <strain evidence="6">CCFEE 5200</strain>
    </source>
</reference>
<evidence type="ECO:0000256" key="4">
    <source>
        <dbReference type="SAM" id="MobiDB-lite"/>
    </source>
</evidence>
<dbReference type="PROSITE" id="PS50005">
    <property type="entry name" value="TPR"/>
    <property type="match status" value="2"/>
</dbReference>
<feature type="repeat" description="TPR" evidence="3">
    <location>
        <begin position="446"/>
        <end position="479"/>
    </location>
</feature>